<dbReference type="FunFam" id="1.10.10.60:FF:000001">
    <property type="entry name" value="MYB-related transcription factor"/>
    <property type="match status" value="1"/>
</dbReference>
<evidence type="ECO:0000313" key="8">
    <source>
        <dbReference type="EMBL" id="GMN61218.1"/>
    </source>
</evidence>
<dbReference type="PROSITE" id="PS50090">
    <property type="entry name" value="MYB_LIKE"/>
    <property type="match status" value="2"/>
</dbReference>
<feature type="region of interest" description="Disordered" evidence="5">
    <location>
        <begin position="168"/>
        <end position="194"/>
    </location>
</feature>
<dbReference type="PANTHER" id="PTHR10641">
    <property type="entry name" value="MYB FAMILY TRANSCRIPTION FACTOR"/>
    <property type="match status" value="1"/>
</dbReference>
<keyword evidence="9" id="KW-1185">Reference proteome</keyword>
<evidence type="ECO:0000313" key="9">
    <source>
        <dbReference type="Proteomes" id="UP001187192"/>
    </source>
</evidence>
<reference evidence="8" key="1">
    <citation type="submission" date="2023-07" db="EMBL/GenBank/DDBJ databases">
        <title>draft genome sequence of fig (Ficus carica).</title>
        <authorList>
            <person name="Takahashi T."/>
            <person name="Nishimura K."/>
        </authorList>
    </citation>
    <scope>NUCLEOTIDE SEQUENCE</scope>
</reference>
<feature type="domain" description="Myb-like" evidence="6">
    <location>
        <begin position="62"/>
        <end position="112"/>
    </location>
</feature>
<dbReference type="GO" id="GO:0003677">
    <property type="term" value="F:DNA binding"/>
    <property type="evidence" value="ECO:0007669"/>
    <property type="project" value="UniProtKB-KW"/>
</dbReference>
<feature type="domain" description="HTH myb-type" evidence="7">
    <location>
        <begin position="62"/>
        <end position="116"/>
    </location>
</feature>
<sequence length="261" mass="30212">MVRAPFYDKNGIKKGAWSSEEDERLRAYVERYGHWNWRELPKYAGLSRCGKSCRLRWMNYLRPDVKRGNYTAKEESLIIKLHEEHGNKWSLIAANLSGRTDNEIKNYWHTHLKKRTTHKTTTTTSQTEDQSCESSQCDQITSHCNGETEAESSNWDNNYVELSPPILESSQSPAETSPNCSESSGLINRTSDLSDTHYSSNQVEAFYEEYYTGSDFWTKPFLEDTSEINHDYPYPTCFGDGGTSSSYLSFYDDGMEYIFYQ</sequence>
<feature type="domain" description="HTH myb-type" evidence="7">
    <location>
        <begin position="9"/>
        <end position="61"/>
    </location>
</feature>
<comment type="caution">
    <text evidence="8">The sequence shown here is derived from an EMBL/GenBank/DDBJ whole genome shotgun (WGS) entry which is preliminary data.</text>
</comment>
<dbReference type="InterPro" id="IPR009057">
    <property type="entry name" value="Homeodomain-like_sf"/>
</dbReference>
<keyword evidence="2" id="KW-0677">Repeat</keyword>
<dbReference type="Pfam" id="PF00249">
    <property type="entry name" value="Myb_DNA-binding"/>
    <property type="match status" value="2"/>
</dbReference>
<dbReference type="Gene3D" id="1.10.10.60">
    <property type="entry name" value="Homeodomain-like"/>
    <property type="match status" value="2"/>
</dbReference>
<dbReference type="PROSITE" id="PS51294">
    <property type="entry name" value="HTH_MYB"/>
    <property type="match status" value="2"/>
</dbReference>
<dbReference type="PANTHER" id="PTHR10641:SF1402">
    <property type="entry name" value="TRANSCRIPTION FACTOR MYB8-LIKE"/>
    <property type="match status" value="1"/>
</dbReference>
<keyword evidence="3" id="KW-0238">DNA-binding</keyword>
<dbReference type="AlphaFoldDB" id="A0AA88IZF8"/>
<dbReference type="EMBL" id="BTGU01000108">
    <property type="protein sequence ID" value="GMN61218.1"/>
    <property type="molecule type" value="Genomic_DNA"/>
</dbReference>
<proteinExistence type="predicted"/>
<evidence type="ECO:0000256" key="1">
    <source>
        <dbReference type="ARBA" id="ARBA00004123"/>
    </source>
</evidence>
<accession>A0AA88IZF8</accession>
<evidence type="ECO:0000259" key="7">
    <source>
        <dbReference type="PROSITE" id="PS51294"/>
    </source>
</evidence>
<dbReference type="InterPro" id="IPR001005">
    <property type="entry name" value="SANT/Myb"/>
</dbReference>
<dbReference type="InterPro" id="IPR017930">
    <property type="entry name" value="Myb_dom"/>
</dbReference>
<dbReference type="CDD" id="cd00167">
    <property type="entry name" value="SANT"/>
    <property type="match status" value="2"/>
</dbReference>
<dbReference type="GO" id="GO:0005634">
    <property type="term" value="C:nucleus"/>
    <property type="evidence" value="ECO:0007669"/>
    <property type="project" value="UniProtKB-SubCell"/>
</dbReference>
<gene>
    <name evidence="8" type="ORF">TIFTF001_030303</name>
</gene>
<dbReference type="Proteomes" id="UP001187192">
    <property type="component" value="Unassembled WGS sequence"/>
</dbReference>
<keyword evidence="4" id="KW-0539">Nucleus</keyword>
<evidence type="ECO:0000256" key="5">
    <source>
        <dbReference type="SAM" id="MobiDB-lite"/>
    </source>
</evidence>
<evidence type="ECO:0000256" key="3">
    <source>
        <dbReference type="ARBA" id="ARBA00023125"/>
    </source>
</evidence>
<dbReference type="SUPFAM" id="SSF46689">
    <property type="entry name" value="Homeodomain-like"/>
    <property type="match status" value="1"/>
</dbReference>
<evidence type="ECO:0000256" key="2">
    <source>
        <dbReference type="ARBA" id="ARBA00022737"/>
    </source>
</evidence>
<dbReference type="SMART" id="SM00717">
    <property type="entry name" value="SANT"/>
    <property type="match status" value="2"/>
</dbReference>
<feature type="domain" description="Myb-like" evidence="6">
    <location>
        <begin position="9"/>
        <end position="61"/>
    </location>
</feature>
<dbReference type="InterPro" id="IPR015495">
    <property type="entry name" value="Myb_TF_plants"/>
</dbReference>
<name>A0AA88IZF8_FICCA</name>
<protein>
    <submittedName>
        <fullName evidence="8">Uncharacterized protein</fullName>
    </submittedName>
</protein>
<evidence type="ECO:0000256" key="4">
    <source>
        <dbReference type="ARBA" id="ARBA00023242"/>
    </source>
</evidence>
<comment type="subcellular location">
    <subcellularLocation>
        <location evidence="1">Nucleus</location>
    </subcellularLocation>
</comment>
<evidence type="ECO:0000259" key="6">
    <source>
        <dbReference type="PROSITE" id="PS50090"/>
    </source>
</evidence>
<organism evidence="8 9">
    <name type="scientific">Ficus carica</name>
    <name type="common">Common fig</name>
    <dbReference type="NCBI Taxonomy" id="3494"/>
    <lineage>
        <taxon>Eukaryota</taxon>
        <taxon>Viridiplantae</taxon>
        <taxon>Streptophyta</taxon>
        <taxon>Embryophyta</taxon>
        <taxon>Tracheophyta</taxon>
        <taxon>Spermatophyta</taxon>
        <taxon>Magnoliopsida</taxon>
        <taxon>eudicotyledons</taxon>
        <taxon>Gunneridae</taxon>
        <taxon>Pentapetalae</taxon>
        <taxon>rosids</taxon>
        <taxon>fabids</taxon>
        <taxon>Rosales</taxon>
        <taxon>Moraceae</taxon>
        <taxon>Ficeae</taxon>
        <taxon>Ficus</taxon>
    </lineage>
</organism>